<accession>D8RQE9</accession>
<dbReference type="SUPFAM" id="SSF56112">
    <property type="entry name" value="Protein kinase-like (PK-like)"/>
    <property type="match status" value="1"/>
</dbReference>
<protein>
    <recommendedName>
        <fullName evidence="1">Protein kinase domain-containing protein</fullName>
    </recommendedName>
</protein>
<dbReference type="KEGG" id="smo:SELMODRAFT_99238"/>
<dbReference type="GO" id="GO:0004672">
    <property type="term" value="F:protein kinase activity"/>
    <property type="evidence" value="ECO:0007669"/>
    <property type="project" value="InterPro"/>
</dbReference>
<dbReference type="Proteomes" id="UP000001514">
    <property type="component" value="Unassembled WGS sequence"/>
</dbReference>
<dbReference type="Gramene" id="EFJ25846">
    <property type="protein sequence ID" value="EFJ25846"/>
    <property type="gene ID" value="SELMODRAFT_99238"/>
</dbReference>
<dbReference type="OrthoDB" id="4062651at2759"/>
<dbReference type="InterPro" id="IPR001245">
    <property type="entry name" value="Ser-Thr/Tyr_kinase_cat_dom"/>
</dbReference>
<keyword evidence="3" id="KW-1185">Reference proteome</keyword>
<dbReference type="GO" id="GO:0005524">
    <property type="term" value="F:ATP binding"/>
    <property type="evidence" value="ECO:0007669"/>
    <property type="project" value="InterPro"/>
</dbReference>
<feature type="domain" description="Protein kinase" evidence="1">
    <location>
        <begin position="1"/>
        <end position="104"/>
    </location>
</feature>
<evidence type="ECO:0000313" key="2">
    <source>
        <dbReference type="EMBL" id="EFJ25846.1"/>
    </source>
</evidence>
<name>D8RQE9_SELML</name>
<dbReference type="PANTHER" id="PTHR45621">
    <property type="entry name" value="OS01G0588500 PROTEIN-RELATED"/>
    <property type="match status" value="1"/>
</dbReference>
<gene>
    <name evidence="2" type="ORF">SELMODRAFT_99238</name>
</gene>
<organism evidence="3">
    <name type="scientific">Selaginella moellendorffii</name>
    <name type="common">Spikemoss</name>
    <dbReference type="NCBI Taxonomy" id="88036"/>
    <lineage>
        <taxon>Eukaryota</taxon>
        <taxon>Viridiplantae</taxon>
        <taxon>Streptophyta</taxon>
        <taxon>Embryophyta</taxon>
        <taxon>Tracheophyta</taxon>
        <taxon>Lycopodiopsida</taxon>
        <taxon>Selaginellales</taxon>
        <taxon>Selaginellaceae</taxon>
        <taxon>Selaginella</taxon>
    </lineage>
</organism>
<dbReference type="InterPro" id="IPR050823">
    <property type="entry name" value="Plant_Ser_Thr_Prot_Kinase"/>
</dbReference>
<dbReference type="EMBL" id="GL377586">
    <property type="protein sequence ID" value="EFJ25846.1"/>
    <property type="molecule type" value="Genomic_DNA"/>
</dbReference>
<dbReference type="InterPro" id="IPR000719">
    <property type="entry name" value="Prot_kinase_dom"/>
</dbReference>
<evidence type="ECO:0000259" key="1">
    <source>
        <dbReference type="PROSITE" id="PS50011"/>
    </source>
</evidence>
<dbReference type="PROSITE" id="PS50011">
    <property type="entry name" value="PROTEIN_KINASE_DOM"/>
    <property type="match status" value="1"/>
</dbReference>
<dbReference type="InParanoid" id="D8RQE9"/>
<dbReference type="Gene3D" id="1.10.510.10">
    <property type="entry name" value="Transferase(Phosphotransferase) domain 1"/>
    <property type="match status" value="1"/>
</dbReference>
<dbReference type="Pfam" id="PF07714">
    <property type="entry name" value="PK_Tyr_Ser-Thr"/>
    <property type="match status" value="1"/>
</dbReference>
<dbReference type="eggNOG" id="KOG1187">
    <property type="taxonomic scope" value="Eukaryota"/>
</dbReference>
<evidence type="ECO:0000313" key="3">
    <source>
        <dbReference type="Proteomes" id="UP000001514"/>
    </source>
</evidence>
<dbReference type="InterPro" id="IPR011009">
    <property type="entry name" value="Kinase-like_dom_sf"/>
</dbReference>
<reference evidence="2 3" key="1">
    <citation type="journal article" date="2011" name="Science">
        <title>The Selaginella genome identifies genetic changes associated with the evolution of vascular plants.</title>
        <authorList>
            <person name="Banks J.A."/>
            <person name="Nishiyama T."/>
            <person name="Hasebe M."/>
            <person name="Bowman J.L."/>
            <person name="Gribskov M."/>
            <person name="dePamphilis C."/>
            <person name="Albert V.A."/>
            <person name="Aono N."/>
            <person name="Aoyama T."/>
            <person name="Ambrose B.A."/>
            <person name="Ashton N.W."/>
            <person name="Axtell M.J."/>
            <person name="Barker E."/>
            <person name="Barker M.S."/>
            <person name="Bennetzen J.L."/>
            <person name="Bonawitz N.D."/>
            <person name="Chapple C."/>
            <person name="Cheng C."/>
            <person name="Correa L.G."/>
            <person name="Dacre M."/>
            <person name="DeBarry J."/>
            <person name="Dreyer I."/>
            <person name="Elias M."/>
            <person name="Engstrom E.M."/>
            <person name="Estelle M."/>
            <person name="Feng L."/>
            <person name="Finet C."/>
            <person name="Floyd S.K."/>
            <person name="Frommer W.B."/>
            <person name="Fujita T."/>
            <person name="Gramzow L."/>
            <person name="Gutensohn M."/>
            <person name="Harholt J."/>
            <person name="Hattori M."/>
            <person name="Heyl A."/>
            <person name="Hirai T."/>
            <person name="Hiwatashi Y."/>
            <person name="Ishikawa M."/>
            <person name="Iwata M."/>
            <person name="Karol K.G."/>
            <person name="Koehler B."/>
            <person name="Kolukisaoglu U."/>
            <person name="Kubo M."/>
            <person name="Kurata T."/>
            <person name="Lalonde S."/>
            <person name="Li K."/>
            <person name="Li Y."/>
            <person name="Litt A."/>
            <person name="Lyons E."/>
            <person name="Manning G."/>
            <person name="Maruyama T."/>
            <person name="Michael T.P."/>
            <person name="Mikami K."/>
            <person name="Miyazaki S."/>
            <person name="Morinaga S."/>
            <person name="Murata T."/>
            <person name="Mueller-Roeber B."/>
            <person name="Nelson D.R."/>
            <person name="Obara M."/>
            <person name="Oguri Y."/>
            <person name="Olmstead R.G."/>
            <person name="Onodera N."/>
            <person name="Petersen B.L."/>
            <person name="Pils B."/>
            <person name="Prigge M."/>
            <person name="Rensing S.A."/>
            <person name="Riano-Pachon D.M."/>
            <person name="Roberts A.W."/>
            <person name="Sato Y."/>
            <person name="Scheller H.V."/>
            <person name="Schulz B."/>
            <person name="Schulz C."/>
            <person name="Shakirov E.V."/>
            <person name="Shibagaki N."/>
            <person name="Shinohara N."/>
            <person name="Shippen D.E."/>
            <person name="Soerensen I."/>
            <person name="Sotooka R."/>
            <person name="Sugimoto N."/>
            <person name="Sugita M."/>
            <person name="Sumikawa N."/>
            <person name="Tanurdzic M."/>
            <person name="Theissen G."/>
            <person name="Ulvskov P."/>
            <person name="Wakazuki S."/>
            <person name="Weng J.K."/>
            <person name="Willats W.W."/>
            <person name="Wipf D."/>
            <person name="Wolf P.G."/>
            <person name="Yang L."/>
            <person name="Zimmer A.D."/>
            <person name="Zhu Q."/>
            <person name="Mitros T."/>
            <person name="Hellsten U."/>
            <person name="Loque D."/>
            <person name="Otillar R."/>
            <person name="Salamov A."/>
            <person name="Schmutz J."/>
            <person name="Shapiro H."/>
            <person name="Lindquist E."/>
            <person name="Lucas S."/>
            <person name="Rokhsar D."/>
            <person name="Grigoriev I.V."/>
        </authorList>
    </citation>
    <scope>NUCLEOTIDE SEQUENCE [LARGE SCALE GENOMIC DNA]</scope>
</reference>
<sequence length="107" mass="11876">MITNTRGYAAPEVSSGGALTTKSEVYSFGVVLCVLLSGQTDVAALNPVALLKQKLKRFMDPKLEKSYNGSQARTIQQTALKCIQRDPMQRPDMIRVEAWLRPLLLHT</sequence>
<dbReference type="AlphaFoldDB" id="D8RQE9"/>
<proteinExistence type="predicted"/>
<dbReference type="HOGENOM" id="CLU_2214549_0_0_1"/>